<evidence type="ECO:0000256" key="2">
    <source>
        <dbReference type="ARBA" id="ARBA00022801"/>
    </source>
</evidence>
<evidence type="ECO:0000259" key="6">
    <source>
        <dbReference type="SMART" id="SM00475"/>
    </source>
</evidence>
<keyword evidence="8" id="KW-1185">Reference proteome</keyword>
<dbReference type="InterPro" id="IPR020046">
    <property type="entry name" value="5-3_exonucl_a-hlix_arch_N"/>
</dbReference>
<dbReference type="GO" id="GO:0033567">
    <property type="term" value="P:DNA replication, Okazaki fragment processing"/>
    <property type="evidence" value="ECO:0007669"/>
    <property type="project" value="InterPro"/>
</dbReference>
<keyword evidence="3" id="KW-0238">DNA-binding</keyword>
<comment type="function">
    <text evidence="4">5'-3' exonuclease acting preferentially on double-stranded DNA.</text>
</comment>
<dbReference type="EMBL" id="LR214940">
    <property type="protein sequence ID" value="VEU55649.1"/>
    <property type="molecule type" value="Genomic_DNA"/>
</dbReference>
<reference evidence="7 8" key="1">
    <citation type="submission" date="2019-01" db="EMBL/GenBank/DDBJ databases">
        <authorList>
            <consortium name="Pathogen Informatics"/>
        </authorList>
    </citation>
    <scope>NUCLEOTIDE SEQUENCE [LARGE SCALE GENOMIC DNA]</scope>
    <source>
        <strain evidence="7 8">NCTC10112</strain>
    </source>
</reference>
<dbReference type="SUPFAM" id="SSF47807">
    <property type="entry name" value="5' to 3' exonuclease, C-terminal subdomain"/>
    <property type="match status" value="1"/>
</dbReference>
<dbReference type="OrthoDB" id="9806424at2"/>
<dbReference type="SMART" id="SM00279">
    <property type="entry name" value="HhH2"/>
    <property type="match status" value="1"/>
</dbReference>
<dbReference type="CDD" id="cd09898">
    <property type="entry name" value="H3TH_53EXO"/>
    <property type="match status" value="1"/>
</dbReference>
<dbReference type="GO" id="GO:0003677">
    <property type="term" value="F:DNA binding"/>
    <property type="evidence" value="ECO:0007669"/>
    <property type="project" value="UniProtKB-KW"/>
</dbReference>
<dbReference type="InterPro" id="IPR020045">
    <property type="entry name" value="DNA_polI_H3TH"/>
</dbReference>
<sequence>MLNRILVIDGTYLAYKSYYATLHNPVAVLKNSKGESTNEIVGFFNVFISLVNNFVPSHVFIAFDSQVKTFRHETLQDYKANRKKASPDFYKQLSSIQKLLNMLNIKNQFVNGFEADDIIAKIVSMFSSEAEILIYSGDQDLNQLISDNVSIIKKIKSETVILDKTNFKNYYDFNPNQVIDYKAIVGDSSDNFKGVAGLGTKSAIELLSIYGTLENIYFNLDKLKPSVKEKLIANKEEALRDKYLATLRTDFDIWVQELKEISLENFKLSEEAEKFLNELELKVIKNKLTYWTKY</sequence>
<dbReference type="InterPro" id="IPR002421">
    <property type="entry name" value="5-3_exonuclease"/>
</dbReference>
<dbReference type="SUPFAM" id="SSF88723">
    <property type="entry name" value="PIN domain-like"/>
    <property type="match status" value="1"/>
</dbReference>
<dbReference type="RefSeq" id="WP_022935980.1">
    <property type="nucleotide sequence ID" value="NZ_LR214940.1"/>
</dbReference>
<keyword evidence="7" id="KW-0548">Nucleotidyltransferase</keyword>
<dbReference type="PANTHER" id="PTHR42646:SF2">
    <property type="entry name" value="5'-3' EXONUCLEASE FAMILY PROTEIN"/>
    <property type="match status" value="1"/>
</dbReference>
<dbReference type="Pfam" id="PF02739">
    <property type="entry name" value="5_3_exonuc_N"/>
    <property type="match status" value="1"/>
</dbReference>
<protein>
    <recommendedName>
        <fullName evidence="5">5'-3' exonuclease</fullName>
    </recommendedName>
</protein>
<dbReference type="CDD" id="cd09859">
    <property type="entry name" value="PIN_53EXO"/>
    <property type="match status" value="1"/>
</dbReference>
<keyword evidence="7" id="KW-0269">Exonuclease</keyword>
<dbReference type="Gene3D" id="1.10.150.20">
    <property type="entry name" value="5' to 3' exonuclease, C-terminal subdomain"/>
    <property type="match status" value="1"/>
</dbReference>
<organism evidence="7 8">
    <name type="scientific">Metamycoplasma orale</name>
    <name type="common">Mycoplasma orale</name>
    <dbReference type="NCBI Taxonomy" id="2121"/>
    <lineage>
        <taxon>Bacteria</taxon>
        <taxon>Bacillati</taxon>
        <taxon>Mycoplasmatota</taxon>
        <taxon>Mycoplasmoidales</taxon>
        <taxon>Metamycoplasmataceae</taxon>
        <taxon>Metamycoplasma</taxon>
    </lineage>
</organism>
<evidence type="ECO:0000313" key="8">
    <source>
        <dbReference type="Proteomes" id="UP000290482"/>
    </source>
</evidence>
<dbReference type="InterPro" id="IPR008918">
    <property type="entry name" value="HhH2"/>
</dbReference>
<name>A0A448ZWL7_METOS</name>
<dbReference type="Gene3D" id="3.40.50.1010">
    <property type="entry name" value="5'-nuclease"/>
    <property type="match status" value="1"/>
</dbReference>
<dbReference type="GO" id="GO:0017108">
    <property type="term" value="F:5'-flap endonuclease activity"/>
    <property type="evidence" value="ECO:0007669"/>
    <property type="project" value="InterPro"/>
</dbReference>
<dbReference type="SMART" id="SM00475">
    <property type="entry name" value="53EXOc"/>
    <property type="match status" value="1"/>
</dbReference>
<accession>A0A448ZWL7</accession>
<gene>
    <name evidence="7" type="primary">polA</name>
    <name evidence="7" type="ORF">NCTC10112_00344</name>
</gene>
<dbReference type="FunFam" id="1.10.150.20:FF:000003">
    <property type="entry name" value="DNA polymerase I"/>
    <property type="match status" value="1"/>
</dbReference>
<evidence type="ECO:0000313" key="7">
    <source>
        <dbReference type="EMBL" id="VEU55649.1"/>
    </source>
</evidence>
<keyword evidence="7" id="KW-0808">Transferase</keyword>
<dbReference type="GO" id="GO:0008409">
    <property type="term" value="F:5'-3' exonuclease activity"/>
    <property type="evidence" value="ECO:0007669"/>
    <property type="project" value="InterPro"/>
</dbReference>
<dbReference type="InterPro" id="IPR029060">
    <property type="entry name" value="PIN-like_dom_sf"/>
</dbReference>
<keyword evidence="2" id="KW-0378">Hydrolase</keyword>
<evidence type="ECO:0000256" key="1">
    <source>
        <dbReference type="ARBA" id="ARBA00022722"/>
    </source>
</evidence>
<dbReference type="GO" id="GO:0016779">
    <property type="term" value="F:nucleotidyltransferase activity"/>
    <property type="evidence" value="ECO:0007669"/>
    <property type="project" value="UniProtKB-KW"/>
</dbReference>
<dbReference type="Proteomes" id="UP000290482">
    <property type="component" value="Chromosome"/>
</dbReference>
<evidence type="ECO:0000256" key="3">
    <source>
        <dbReference type="ARBA" id="ARBA00023125"/>
    </source>
</evidence>
<feature type="domain" description="5'-3' exonuclease" evidence="6">
    <location>
        <begin position="3"/>
        <end position="269"/>
    </location>
</feature>
<dbReference type="KEGG" id="mob:NCTC10112_00344"/>
<evidence type="ECO:0000256" key="4">
    <source>
        <dbReference type="ARBA" id="ARBA00049957"/>
    </source>
</evidence>
<dbReference type="Pfam" id="PF01367">
    <property type="entry name" value="5_3_exonuc"/>
    <property type="match status" value="1"/>
</dbReference>
<keyword evidence="1" id="KW-0540">Nuclease</keyword>
<dbReference type="InterPro" id="IPR038969">
    <property type="entry name" value="FEN"/>
</dbReference>
<dbReference type="PANTHER" id="PTHR42646">
    <property type="entry name" value="FLAP ENDONUCLEASE XNI"/>
    <property type="match status" value="1"/>
</dbReference>
<dbReference type="InterPro" id="IPR036279">
    <property type="entry name" value="5-3_exonuclease_C_sf"/>
</dbReference>
<dbReference type="AlphaFoldDB" id="A0A448ZWL7"/>
<evidence type="ECO:0000256" key="5">
    <source>
        <dbReference type="ARBA" id="ARBA00050026"/>
    </source>
</evidence>
<proteinExistence type="predicted"/>